<evidence type="ECO:0000256" key="7">
    <source>
        <dbReference type="ARBA" id="ARBA00023136"/>
    </source>
</evidence>
<reference evidence="11" key="1">
    <citation type="journal article" date="2023" name="Mol. Phylogenet. Evol.">
        <title>Genome-scale phylogeny and comparative genomics of the fungal order Sordariales.</title>
        <authorList>
            <person name="Hensen N."/>
            <person name="Bonometti L."/>
            <person name="Westerberg I."/>
            <person name="Brannstrom I.O."/>
            <person name="Guillou S."/>
            <person name="Cros-Aarteil S."/>
            <person name="Calhoun S."/>
            <person name="Haridas S."/>
            <person name="Kuo A."/>
            <person name="Mondo S."/>
            <person name="Pangilinan J."/>
            <person name="Riley R."/>
            <person name="LaButti K."/>
            <person name="Andreopoulos B."/>
            <person name="Lipzen A."/>
            <person name="Chen C."/>
            <person name="Yan M."/>
            <person name="Daum C."/>
            <person name="Ng V."/>
            <person name="Clum A."/>
            <person name="Steindorff A."/>
            <person name="Ohm R.A."/>
            <person name="Martin F."/>
            <person name="Silar P."/>
            <person name="Natvig D.O."/>
            <person name="Lalanne C."/>
            <person name="Gautier V."/>
            <person name="Ament-Velasquez S.L."/>
            <person name="Kruys A."/>
            <person name="Hutchinson M.I."/>
            <person name="Powell A.J."/>
            <person name="Barry K."/>
            <person name="Miller A.N."/>
            <person name="Grigoriev I.V."/>
            <person name="Debuchy R."/>
            <person name="Gladieux P."/>
            <person name="Hiltunen Thoren M."/>
            <person name="Johannesson H."/>
        </authorList>
    </citation>
    <scope>NUCLEOTIDE SEQUENCE [LARGE SCALE GENOMIC DNA]</scope>
    <source>
        <strain evidence="11">CBS 340.73</strain>
    </source>
</reference>
<protein>
    <submittedName>
        <fullName evidence="10">Ca2+ transporter</fullName>
    </submittedName>
</protein>
<dbReference type="PANTHER" id="PTHR31503:SF20">
    <property type="entry name" value="CA(2+)_H(+) EXCHANGER, PUTATIVE (EUROFUNG)-RELATED"/>
    <property type="match status" value="1"/>
</dbReference>
<evidence type="ECO:0000256" key="4">
    <source>
        <dbReference type="ARBA" id="ARBA00022692"/>
    </source>
</evidence>
<name>A0AAN6N4W7_9PEZI</name>
<evidence type="ECO:0000313" key="11">
    <source>
        <dbReference type="Proteomes" id="UP001303473"/>
    </source>
</evidence>
<accession>A0AAN6N4W7</accession>
<dbReference type="GO" id="GO:0000329">
    <property type="term" value="C:fungal-type vacuole membrane"/>
    <property type="evidence" value="ECO:0007669"/>
    <property type="project" value="TreeGrafter"/>
</dbReference>
<comment type="similarity">
    <text evidence="2">Belongs to the Ca(2+):cation antiporter (CaCA) (TC 2.A.19) family.</text>
</comment>
<dbReference type="EMBL" id="MU853833">
    <property type="protein sequence ID" value="KAK3938293.1"/>
    <property type="molecule type" value="Genomic_DNA"/>
</dbReference>
<feature type="domain" description="Sodium/calcium exchanger membrane region" evidence="9">
    <location>
        <begin position="209"/>
        <end position="326"/>
    </location>
</feature>
<keyword evidence="7 8" id="KW-0472">Membrane</keyword>
<feature type="transmembrane region" description="Helical" evidence="8">
    <location>
        <begin position="276"/>
        <end position="298"/>
    </location>
</feature>
<sequence length="332" mass="35615">MSCFCQKLRSGQFDSITNNELRRTLLNSWINILLPAAPAGIAINYVPSISRIAVFVVNFVTIIPLAALTSFATEEIALRTGETLGGLLNATFGNAVELAIMALTQNKVLIVQTSLIGSIFTPKSDVALLSRATAVIPLVVYGGYLCFQLNTHHSSFLATSQTRPTEGASIMRACDLPQTAENKFREPPMTVEEEAENGGEEPQLHLFVAIATLVASTVVISFCQVHGRVSEDFVGLILLPVVGNAAEHATAVTVAIKGKMDLAVSVAVGSSIQVALFLIPMLIFQATILLCSALLVNYSIADGKSHWHKGLLLMALYCIISVCSWWYMAASS</sequence>
<evidence type="ECO:0000256" key="8">
    <source>
        <dbReference type="SAM" id="Phobius"/>
    </source>
</evidence>
<evidence type="ECO:0000256" key="6">
    <source>
        <dbReference type="ARBA" id="ARBA00023065"/>
    </source>
</evidence>
<dbReference type="AlphaFoldDB" id="A0AAN6N4W7"/>
<feature type="transmembrane region" description="Helical" evidence="8">
    <location>
        <begin position="310"/>
        <end position="328"/>
    </location>
</feature>
<dbReference type="InterPro" id="IPR004713">
    <property type="entry name" value="CaH_exchang"/>
</dbReference>
<evidence type="ECO:0000256" key="5">
    <source>
        <dbReference type="ARBA" id="ARBA00022989"/>
    </source>
</evidence>
<dbReference type="Gene3D" id="1.20.1420.30">
    <property type="entry name" value="NCX, central ion-binding region"/>
    <property type="match status" value="1"/>
</dbReference>
<dbReference type="InterPro" id="IPR004837">
    <property type="entry name" value="NaCa_Exmemb"/>
</dbReference>
<dbReference type="GO" id="GO:0006874">
    <property type="term" value="P:intracellular calcium ion homeostasis"/>
    <property type="evidence" value="ECO:0007669"/>
    <property type="project" value="TreeGrafter"/>
</dbReference>
<evidence type="ECO:0000313" key="10">
    <source>
        <dbReference type="EMBL" id="KAK3938293.1"/>
    </source>
</evidence>
<dbReference type="PANTHER" id="PTHR31503">
    <property type="entry name" value="VACUOLAR CALCIUM ION TRANSPORTER"/>
    <property type="match status" value="1"/>
</dbReference>
<comment type="caution">
    <text evidence="10">The sequence shown here is derived from an EMBL/GenBank/DDBJ whole genome shotgun (WGS) entry which is preliminary data.</text>
</comment>
<evidence type="ECO:0000259" key="9">
    <source>
        <dbReference type="Pfam" id="PF01699"/>
    </source>
</evidence>
<keyword evidence="4 8" id="KW-0812">Transmembrane</keyword>
<keyword evidence="11" id="KW-1185">Reference proteome</keyword>
<comment type="subcellular location">
    <subcellularLocation>
        <location evidence="1">Endomembrane system</location>
        <topology evidence="1">Multi-pass membrane protein</topology>
    </subcellularLocation>
</comment>
<proteinExistence type="inferred from homology"/>
<dbReference type="Pfam" id="PF01699">
    <property type="entry name" value="Na_Ca_ex"/>
    <property type="match status" value="1"/>
</dbReference>
<keyword evidence="3" id="KW-0813">Transport</keyword>
<feature type="transmembrane region" description="Helical" evidence="8">
    <location>
        <begin position="25"/>
        <end position="46"/>
    </location>
</feature>
<keyword evidence="6" id="KW-0406">Ion transport</keyword>
<feature type="transmembrane region" description="Helical" evidence="8">
    <location>
        <begin position="52"/>
        <end position="72"/>
    </location>
</feature>
<evidence type="ECO:0000256" key="3">
    <source>
        <dbReference type="ARBA" id="ARBA00022448"/>
    </source>
</evidence>
<dbReference type="GO" id="GO:0015369">
    <property type="term" value="F:calcium:proton antiporter activity"/>
    <property type="evidence" value="ECO:0007669"/>
    <property type="project" value="TreeGrafter"/>
</dbReference>
<dbReference type="InterPro" id="IPR044880">
    <property type="entry name" value="NCX_ion-bd_dom_sf"/>
</dbReference>
<dbReference type="Proteomes" id="UP001303473">
    <property type="component" value="Unassembled WGS sequence"/>
</dbReference>
<feature type="transmembrane region" description="Helical" evidence="8">
    <location>
        <begin position="204"/>
        <end position="223"/>
    </location>
</feature>
<organism evidence="10 11">
    <name type="scientific">Diplogelasinospora grovesii</name>
    <dbReference type="NCBI Taxonomy" id="303347"/>
    <lineage>
        <taxon>Eukaryota</taxon>
        <taxon>Fungi</taxon>
        <taxon>Dikarya</taxon>
        <taxon>Ascomycota</taxon>
        <taxon>Pezizomycotina</taxon>
        <taxon>Sordariomycetes</taxon>
        <taxon>Sordariomycetidae</taxon>
        <taxon>Sordariales</taxon>
        <taxon>Diplogelasinosporaceae</taxon>
        <taxon>Diplogelasinospora</taxon>
    </lineage>
</organism>
<evidence type="ECO:0000256" key="2">
    <source>
        <dbReference type="ARBA" id="ARBA00008170"/>
    </source>
</evidence>
<gene>
    <name evidence="10" type="ORF">QBC46DRAFT_365614</name>
</gene>
<feature type="transmembrane region" description="Helical" evidence="8">
    <location>
        <begin position="235"/>
        <end position="256"/>
    </location>
</feature>
<keyword evidence="5 8" id="KW-1133">Transmembrane helix</keyword>
<dbReference type="GO" id="GO:0012505">
    <property type="term" value="C:endomembrane system"/>
    <property type="evidence" value="ECO:0007669"/>
    <property type="project" value="UniProtKB-SubCell"/>
</dbReference>
<evidence type="ECO:0000256" key="1">
    <source>
        <dbReference type="ARBA" id="ARBA00004127"/>
    </source>
</evidence>